<dbReference type="Gene3D" id="2.40.10.10">
    <property type="entry name" value="Trypsin-like serine proteases"/>
    <property type="match status" value="2"/>
</dbReference>
<dbReference type="PRINTS" id="PR00834">
    <property type="entry name" value="PROTEASES2C"/>
</dbReference>
<dbReference type="SUPFAM" id="SSF50156">
    <property type="entry name" value="PDZ domain-like"/>
    <property type="match status" value="1"/>
</dbReference>
<dbReference type="PANTHER" id="PTHR46366:SF1">
    <property type="entry name" value="PDZ DOMAIN-CONTAINING PROTEIN C1685.05"/>
    <property type="match status" value="1"/>
</dbReference>
<feature type="domain" description="PDZ" evidence="3">
    <location>
        <begin position="272"/>
        <end position="318"/>
    </location>
</feature>
<dbReference type="SUPFAM" id="SSF50494">
    <property type="entry name" value="Trypsin-like serine proteases"/>
    <property type="match status" value="1"/>
</dbReference>
<dbReference type="GO" id="GO:0006508">
    <property type="term" value="P:proteolysis"/>
    <property type="evidence" value="ECO:0007669"/>
    <property type="project" value="InterPro"/>
</dbReference>
<dbReference type="InterPro" id="IPR001478">
    <property type="entry name" value="PDZ"/>
</dbReference>
<dbReference type="AlphaFoldDB" id="A0AAD3DFP8"/>
<keyword evidence="5" id="KW-1185">Reference proteome</keyword>
<dbReference type="Pfam" id="PF13365">
    <property type="entry name" value="Trypsin_2"/>
    <property type="match status" value="1"/>
</dbReference>
<dbReference type="InterPro" id="IPR009003">
    <property type="entry name" value="Peptidase_S1_PA"/>
</dbReference>
<comment type="caution">
    <text evidence="4">The sequence shown here is derived from an EMBL/GenBank/DDBJ whole genome shotgun (WGS) entry which is preliminary data.</text>
</comment>
<reference evidence="4 5" key="1">
    <citation type="journal article" date="2021" name="Sci. Rep.">
        <title>Genome sequencing of the multicellular alga Astrephomene provides insights into convergent evolution of germ-soma differentiation.</title>
        <authorList>
            <person name="Yamashita S."/>
            <person name="Yamamoto K."/>
            <person name="Matsuzaki R."/>
            <person name="Suzuki S."/>
            <person name="Yamaguchi H."/>
            <person name="Hirooka S."/>
            <person name="Minakuchi Y."/>
            <person name="Miyagishima S."/>
            <person name="Kawachi M."/>
            <person name="Toyoda A."/>
            <person name="Nozaki H."/>
        </authorList>
    </citation>
    <scope>NUCLEOTIDE SEQUENCE [LARGE SCALE GENOMIC DNA]</scope>
    <source>
        <strain evidence="4 5">NIES-4017</strain>
    </source>
</reference>
<dbReference type="Proteomes" id="UP001054857">
    <property type="component" value="Unassembled WGS sequence"/>
</dbReference>
<evidence type="ECO:0000256" key="1">
    <source>
        <dbReference type="ARBA" id="ARBA00010541"/>
    </source>
</evidence>
<dbReference type="GO" id="GO:0004252">
    <property type="term" value="F:serine-type endopeptidase activity"/>
    <property type="evidence" value="ECO:0007669"/>
    <property type="project" value="InterPro"/>
</dbReference>
<dbReference type="PANTHER" id="PTHR46366">
    <property type="entry name" value="PRO-APOPTOTIC SERINE PROTEASE NMA111"/>
    <property type="match status" value="1"/>
</dbReference>
<protein>
    <recommendedName>
        <fullName evidence="3">PDZ domain-containing protein</fullName>
    </recommendedName>
</protein>
<proteinExistence type="inferred from homology"/>
<gene>
    <name evidence="4" type="ORF">Agub_g1644</name>
</gene>
<organism evidence="4 5">
    <name type="scientific">Astrephomene gubernaculifera</name>
    <dbReference type="NCBI Taxonomy" id="47775"/>
    <lineage>
        <taxon>Eukaryota</taxon>
        <taxon>Viridiplantae</taxon>
        <taxon>Chlorophyta</taxon>
        <taxon>core chlorophytes</taxon>
        <taxon>Chlorophyceae</taxon>
        <taxon>CS clade</taxon>
        <taxon>Chlamydomonadales</taxon>
        <taxon>Astrephomenaceae</taxon>
        <taxon>Astrephomene</taxon>
    </lineage>
</organism>
<feature type="non-terminal residue" evidence="4">
    <location>
        <position position="1"/>
    </location>
</feature>
<dbReference type="InterPro" id="IPR043504">
    <property type="entry name" value="Peptidase_S1_PA_chymotrypsin"/>
</dbReference>
<dbReference type="InterPro" id="IPR036034">
    <property type="entry name" value="PDZ_sf"/>
</dbReference>
<dbReference type="InterPro" id="IPR001940">
    <property type="entry name" value="Peptidase_S1C"/>
</dbReference>
<accession>A0AAD3DFP8</accession>
<evidence type="ECO:0000256" key="2">
    <source>
        <dbReference type="SAM" id="MobiDB-lite"/>
    </source>
</evidence>
<dbReference type="PROSITE" id="PS50106">
    <property type="entry name" value="PDZ"/>
    <property type="match status" value="1"/>
</dbReference>
<evidence type="ECO:0000313" key="5">
    <source>
        <dbReference type="Proteomes" id="UP001054857"/>
    </source>
</evidence>
<name>A0AAD3DFP8_9CHLO</name>
<feature type="compositionally biased region" description="Polar residues" evidence="2">
    <location>
        <begin position="276"/>
        <end position="287"/>
    </location>
</feature>
<evidence type="ECO:0000313" key="4">
    <source>
        <dbReference type="EMBL" id="GFR40979.1"/>
    </source>
</evidence>
<sequence length="318" mass="34112">MSMEVATEISEPSSRASNEDWRKALDRVVPCCVVLKVTQTRAVDTEAAGSAYATGFIVDKQRGLILTNRHVATPGPIVAEAIFLNREELPVYPLYYDPVHDFAFLRFDPSRLKFMEVGEVPLAPEAATVGLDIRVVGNDSGEKVSILAGTLARLDRDAPNYGRKSYNDFNTFYLQAASGTKGGSSGSPVIDCQGRAVGLNAGGKNKAASAYYLPLERVVRALKLIQAGKDACGEGPGWPAPVIPRGDLQTTFVFKGFDEVRRLGLQEETERRVRNSKTSPTPEGLQHSTGMLVVDSVVPGSPCDGVIEAGDVLVEVGG</sequence>
<evidence type="ECO:0000259" key="3">
    <source>
        <dbReference type="PROSITE" id="PS50106"/>
    </source>
</evidence>
<feature type="region of interest" description="Disordered" evidence="2">
    <location>
        <begin position="268"/>
        <end position="287"/>
    </location>
</feature>
<comment type="similarity">
    <text evidence="1">Belongs to the peptidase S1C family.</text>
</comment>
<dbReference type="EMBL" id="BMAR01000001">
    <property type="protein sequence ID" value="GFR40979.1"/>
    <property type="molecule type" value="Genomic_DNA"/>
</dbReference>